<dbReference type="Proteomes" id="UP000225706">
    <property type="component" value="Unassembled WGS sequence"/>
</dbReference>
<reference evidence="3" key="1">
    <citation type="journal article" date="2017" name="bioRxiv">
        <title>Comparative analysis of the genomes of Stylophora pistillata and Acropora digitifera provides evidence for extensive differences between species of corals.</title>
        <authorList>
            <person name="Voolstra C.R."/>
            <person name="Li Y."/>
            <person name="Liew Y.J."/>
            <person name="Baumgarten S."/>
            <person name="Zoccola D."/>
            <person name="Flot J.-F."/>
            <person name="Tambutte S."/>
            <person name="Allemand D."/>
            <person name="Aranda M."/>
        </authorList>
    </citation>
    <scope>NUCLEOTIDE SEQUENCE [LARGE SCALE GENOMIC DNA]</scope>
</reference>
<feature type="compositionally biased region" description="Basic and acidic residues" evidence="1">
    <location>
        <begin position="32"/>
        <end position="44"/>
    </location>
</feature>
<feature type="region of interest" description="Disordered" evidence="1">
    <location>
        <begin position="1"/>
        <end position="69"/>
    </location>
</feature>
<sequence>MGERLPKWPSGLLHGGEVLSETEPGTTLPYVDNEKNPDVPRERAPALTPTSCDEGTPTEPHSLRAVPAGMKTNGRKIKLNAILEDALTKTFLTEDVTR</sequence>
<evidence type="ECO:0000256" key="1">
    <source>
        <dbReference type="SAM" id="MobiDB-lite"/>
    </source>
</evidence>
<proteinExistence type="predicted"/>
<feature type="non-terminal residue" evidence="2">
    <location>
        <position position="98"/>
    </location>
</feature>
<gene>
    <name evidence="2" type="ORF">AWC38_SpisGene25746</name>
</gene>
<evidence type="ECO:0000313" key="3">
    <source>
        <dbReference type="Proteomes" id="UP000225706"/>
    </source>
</evidence>
<accession>A0A2B4PBU9</accession>
<evidence type="ECO:0000313" key="2">
    <source>
        <dbReference type="EMBL" id="PFW89842.1"/>
    </source>
</evidence>
<protein>
    <submittedName>
        <fullName evidence="2">Uncharacterized protein</fullName>
    </submittedName>
</protein>
<keyword evidence="3" id="KW-1185">Reference proteome</keyword>
<dbReference type="EMBL" id="LSMT01005602">
    <property type="protein sequence ID" value="PFW89842.1"/>
    <property type="molecule type" value="Genomic_DNA"/>
</dbReference>
<name>A0A2B4PBU9_STYPI</name>
<dbReference type="AlphaFoldDB" id="A0A2B4PBU9"/>
<organism evidence="2 3">
    <name type="scientific">Stylophora pistillata</name>
    <name type="common">Smooth cauliflower coral</name>
    <dbReference type="NCBI Taxonomy" id="50429"/>
    <lineage>
        <taxon>Eukaryota</taxon>
        <taxon>Metazoa</taxon>
        <taxon>Cnidaria</taxon>
        <taxon>Anthozoa</taxon>
        <taxon>Hexacorallia</taxon>
        <taxon>Scleractinia</taxon>
        <taxon>Astrocoeniina</taxon>
        <taxon>Pocilloporidae</taxon>
        <taxon>Stylophora</taxon>
    </lineage>
</organism>
<comment type="caution">
    <text evidence="2">The sequence shown here is derived from an EMBL/GenBank/DDBJ whole genome shotgun (WGS) entry which is preliminary data.</text>
</comment>